<evidence type="ECO:0000313" key="3">
    <source>
        <dbReference type="Proteomes" id="UP000823388"/>
    </source>
</evidence>
<protein>
    <submittedName>
        <fullName evidence="2">Uncharacterized protein</fullName>
    </submittedName>
</protein>
<keyword evidence="3" id="KW-1185">Reference proteome</keyword>
<feature type="compositionally biased region" description="Pro residues" evidence="1">
    <location>
        <begin position="1"/>
        <end position="12"/>
    </location>
</feature>
<feature type="compositionally biased region" description="Low complexity" evidence="1">
    <location>
        <begin position="13"/>
        <end position="37"/>
    </location>
</feature>
<accession>A0A8T0QHK2</accession>
<feature type="compositionally biased region" description="Pro residues" evidence="1">
    <location>
        <begin position="70"/>
        <end position="80"/>
    </location>
</feature>
<comment type="caution">
    <text evidence="2">The sequence shown here is derived from an EMBL/GenBank/DDBJ whole genome shotgun (WGS) entry which is preliminary data.</text>
</comment>
<evidence type="ECO:0000313" key="2">
    <source>
        <dbReference type="EMBL" id="KAG2574597.1"/>
    </source>
</evidence>
<sequence>MSSTAPPRPPTRAAPVSSTDPRPGGAPRGAPRPAAGCRRARPLEAHRHRRRAPPWRPRAGPAPWAGPAARPSPPRRPPPATLLHQAPLSGVDVPQQLAAFQPALLVGSCFLPRDNSFVTPRVIPPRAHHGPLLCESPLGVD</sequence>
<name>A0A8T0QHK2_PANVG</name>
<evidence type="ECO:0000256" key="1">
    <source>
        <dbReference type="SAM" id="MobiDB-lite"/>
    </source>
</evidence>
<dbReference type="EMBL" id="CM029049">
    <property type="protein sequence ID" value="KAG2574597.1"/>
    <property type="molecule type" value="Genomic_DNA"/>
</dbReference>
<reference evidence="2" key="1">
    <citation type="submission" date="2020-05" db="EMBL/GenBank/DDBJ databases">
        <title>WGS assembly of Panicum virgatum.</title>
        <authorList>
            <person name="Lovell J.T."/>
            <person name="Jenkins J."/>
            <person name="Shu S."/>
            <person name="Juenger T.E."/>
            <person name="Schmutz J."/>
        </authorList>
    </citation>
    <scope>NUCLEOTIDE SEQUENCE</scope>
    <source>
        <strain evidence="2">AP13</strain>
    </source>
</reference>
<dbReference type="Proteomes" id="UP000823388">
    <property type="component" value="Chromosome 7K"/>
</dbReference>
<organism evidence="2 3">
    <name type="scientific">Panicum virgatum</name>
    <name type="common">Blackwell switchgrass</name>
    <dbReference type="NCBI Taxonomy" id="38727"/>
    <lineage>
        <taxon>Eukaryota</taxon>
        <taxon>Viridiplantae</taxon>
        <taxon>Streptophyta</taxon>
        <taxon>Embryophyta</taxon>
        <taxon>Tracheophyta</taxon>
        <taxon>Spermatophyta</taxon>
        <taxon>Magnoliopsida</taxon>
        <taxon>Liliopsida</taxon>
        <taxon>Poales</taxon>
        <taxon>Poaceae</taxon>
        <taxon>PACMAD clade</taxon>
        <taxon>Panicoideae</taxon>
        <taxon>Panicodae</taxon>
        <taxon>Paniceae</taxon>
        <taxon>Panicinae</taxon>
        <taxon>Panicum</taxon>
        <taxon>Panicum sect. Hiantes</taxon>
    </lineage>
</organism>
<feature type="region of interest" description="Disordered" evidence="1">
    <location>
        <begin position="1"/>
        <end position="85"/>
    </location>
</feature>
<proteinExistence type="predicted"/>
<feature type="compositionally biased region" description="Low complexity" evidence="1">
    <location>
        <begin position="57"/>
        <end position="69"/>
    </location>
</feature>
<gene>
    <name evidence="2" type="ORF">PVAP13_7KG344070</name>
</gene>
<dbReference type="AlphaFoldDB" id="A0A8T0QHK2"/>